<proteinExistence type="predicted"/>
<evidence type="ECO:0000313" key="2">
    <source>
        <dbReference type="Proteomes" id="UP000317624"/>
    </source>
</evidence>
<keyword evidence="2" id="KW-1185">Reference proteome</keyword>
<protein>
    <submittedName>
        <fullName evidence="1">Uncharacterized protein</fullName>
    </submittedName>
</protein>
<name>A0A558BVX7_9BACT</name>
<accession>A0A558BVX7</accession>
<dbReference type="Proteomes" id="UP000317624">
    <property type="component" value="Unassembled WGS sequence"/>
</dbReference>
<dbReference type="AlphaFoldDB" id="A0A558BVX7"/>
<comment type="caution">
    <text evidence="1">The sequence shown here is derived from an EMBL/GenBank/DDBJ whole genome shotgun (WGS) entry which is preliminary data.</text>
</comment>
<dbReference type="RefSeq" id="WP_144848967.1">
    <property type="nucleotide sequence ID" value="NZ_VMRJ01000003.1"/>
</dbReference>
<evidence type="ECO:0000313" key="1">
    <source>
        <dbReference type="EMBL" id="TVT40664.1"/>
    </source>
</evidence>
<gene>
    <name evidence="1" type="ORF">FNT36_14445</name>
</gene>
<sequence length="197" mass="22442">MHVSIDALDSALLLMDNWAHNRRTELKPGHWLYILSRRSWPGDPLHPSWTWQVVEGEGGQLMLRADGIAEQLVLTQDLADDLIIFTPSERVFLADYLEVLSWYRACRWGPCLLDNPDQGDITVTADRYASRLNTRAIGVIPAEDIDQPEVVWLHLVEMLYALTHPRKAKAMGNELGEKERTAFIKEMRRKVAKLAAG</sequence>
<dbReference type="EMBL" id="VMRJ01000003">
    <property type="protein sequence ID" value="TVT40664.1"/>
    <property type="molecule type" value="Genomic_DNA"/>
</dbReference>
<organism evidence="1 2">
    <name type="scientific">Hymenobacter setariae</name>
    <dbReference type="NCBI Taxonomy" id="2594794"/>
    <lineage>
        <taxon>Bacteria</taxon>
        <taxon>Pseudomonadati</taxon>
        <taxon>Bacteroidota</taxon>
        <taxon>Cytophagia</taxon>
        <taxon>Cytophagales</taxon>
        <taxon>Hymenobacteraceae</taxon>
        <taxon>Hymenobacter</taxon>
    </lineage>
</organism>
<reference evidence="1 2" key="1">
    <citation type="submission" date="2019-07" db="EMBL/GenBank/DDBJ databases">
        <title>Hymenobacter sp. straun FUR1 Genome sequencing and assembly.</title>
        <authorList>
            <person name="Chhetri G."/>
        </authorList>
    </citation>
    <scope>NUCLEOTIDE SEQUENCE [LARGE SCALE GENOMIC DNA]</scope>
    <source>
        <strain evidence="1 2">Fur1</strain>
    </source>
</reference>